<evidence type="ECO:0000256" key="2">
    <source>
        <dbReference type="ARBA" id="ARBA00022692"/>
    </source>
</evidence>
<keyword evidence="6" id="KW-0325">Glycoprotein</keyword>
<keyword evidence="2 8" id="KW-0812">Transmembrane</keyword>
<dbReference type="Gene3D" id="3.30.1680.10">
    <property type="entry name" value="ligand-binding face of the semaphorins, domain 2"/>
    <property type="match status" value="1"/>
</dbReference>
<reference evidence="12" key="1">
    <citation type="submission" date="2025-08" db="UniProtKB">
        <authorList>
            <consortium name="RefSeq"/>
        </authorList>
    </citation>
    <scope>IDENTIFICATION</scope>
    <source>
        <strain evidence="12">Aabys</strain>
        <tissue evidence="12">Whole body</tissue>
    </source>
</reference>
<feature type="compositionally biased region" description="Low complexity" evidence="7">
    <location>
        <begin position="82"/>
        <end position="95"/>
    </location>
</feature>
<evidence type="ECO:0000256" key="6">
    <source>
        <dbReference type="ARBA" id="ARBA00023180"/>
    </source>
</evidence>
<dbReference type="PANTHER" id="PTHR13055">
    <property type="entry name" value="TUMOR ENDOTHELIAL MARKER 7 RELATED"/>
    <property type="match status" value="1"/>
</dbReference>
<feature type="domain" description="PSI" evidence="10">
    <location>
        <begin position="423"/>
        <end position="468"/>
    </location>
</feature>
<proteinExistence type="predicted"/>
<sequence length="620" mass="68135">MAKFGAGFVGIFTLFLVIYSINLCATNPIEENDKKPIVDIKNQYQSVQTTNSSTAAATAAVAQQQNANGSTSVSATDKAADVSTSSVQVPPSSRPLLGVNGTGQRKDMTDKIGTTTAATAVPTDITKSADATSSDEAKKNANQFPKKVLSATKVAATGVAATVAGTIAAATGPVTGSTNSTEETDLEKLIDTIDVPEEDTLESLKKTNRTLDTTSDHHQYYNSTTYTDKDKADKYWNDIKNITPNWMLSQSHRRAMTVLLSFDFPFYGHPVRNVTVATGGFIYTGDYVHSWLAATQYIAPLMANFDTSLSNDSFVRLNDTGSSFTVIWENVSLQDKQDVGKFTFSATLHKNGDIVFTYYKVPIFINAIQDDKHPVKVGLSDAYIMDQDVGNARRKTIYEYHRVSFGNAQITNATIIYFTALPTCLQYTDCASCLNHNTDFTCFWCPTANRCSTGTDRKRQEWKTLSCERFQIVTASTCPAAGSNNTHTDGNTNTNHKDVTTHPFKPYNPSGLESSTTTAPVDSGNTEYQYNGTQMKPLAGTQMKSMAEEAEPSQKMSLTLGLFIPICLVSCVLLWVLYAYRNPHTKSGQLLIQSKYRQYRPSQWSWRRGEARYTAATIHM</sequence>
<keyword evidence="11" id="KW-1185">Reference proteome</keyword>
<evidence type="ECO:0000256" key="9">
    <source>
        <dbReference type="SAM" id="SignalP"/>
    </source>
</evidence>
<keyword evidence="5 8" id="KW-0472">Membrane</keyword>
<dbReference type="GeneID" id="101901769"/>
<dbReference type="PANTHER" id="PTHR13055:SF12">
    <property type="entry name" value="LD40707P"/>
    <property type="match status" value="1"/>
</dbReference>
<evidence type="ECO:0000256" key="3">
    <source>
        <dbReference type="ARBA" id="ARBA00022729"/>
    </source>
</evidence>
<gene>
    <name evidence="12" type="primary">LOC101901769</name>
</gene>
<evidence type="ECO:0000256" key="5">
    <source>
        <dbReference type="ARBA" id="ARBA00023136"/>
    </source>
</evidence>
<feature type="compositionally biased region" description="Low complexity" evidence="7">
    <location>
        <begin position="484"/>
        <end position="494"/>
    </location>
</feature>
<dbReference type="Proteomes" id="UP001652621">
    <property type="component" value="Unplaced"/>
</dbReference>
<feature type="signal peptide" evidence="9">
    <location>
        <begin position="1"/>
        <end position="26"/>
    </location>
</feature>
<dbReference type="Pfam" id="PF01437">
    <property type="entry name" value="PSI"/>
    <property type="match status" value="1"/>
</dbReference>
<feature type="chain" id="PRO_5047081826" evidence="9">
    <location>
        <begin position="27"/>
        <end position="620"/>
    </location>
</feature>
<accession>A0ABM3UZM6</accession>
<name>A0ABM3UZM6_MUSDO</name>
<dbReference type="InterPro" id="IPR031152">
    <property type="entry name" value="PLXDC"/>
</dbReference>
<evidence type="ECO:0000259" key="10">
    <source>
        <dbReference type="SMART" id="SM00423"/>
    </source>
</evidence>
<comment type="subcellular location">
    <subcellularLocation>
        <location evidence="1">Membrane</location>
        <topology evidence="1">Single-pass type I membrane protein</topology>
    </subcellularLocation>
</comment>
<dbReference type="RefSeq" id="XP_058978982.1">
    <property type="nucleotide sequence ID" value="XM_059122999.1"/>
</dbReference>
<keyword evidence="4 8" id="KW-1133">Transmembrane helix</keyword>
<feature type="region of interest" description="Disordered" evidence="7">
    <location>
        <begin position="72"/>
        <end position="109"/>
    </location>
</feature>
<keyword evidence="3 9" id="KW-0732">Signal</keyword>
<dbReference type="InterPro" id="IPR002165">
    <property type="entry name" value="Plexin_repeat"/>
</dbReference>
<evidence type="ECO:0000256" key="1">
    <source>
        <dbReference type="ARBA" id="ARBA00004479"/>
    </source>
</evidence>
<feature type="compositionally biased region" description="Polar residues" evidence="7">
    <location>
        <begin position="511"/>
        <end position="530"/>
    </location>
</feature>
<evidence type="ECO:0000256" key="8">
    <source>
        <dbReference type="SAM" id="Phobius"/>
    </source>
</evidence>
<organism evidence="11 12">
    <name type="scientific">Musca domestica</name>
    <name type="common">House fly</name>
    <dbReference type="NCBI Taxonomy" id="7370"/>
    <lineage>
        <taxon>Eukaryota</taxon>
        <taxon>Metazoa</taxon>
        <taxon>Ecdysozoa</taxon>
        <taxon>Arthropoda</taxon>
        <taxon>Hexapoda</taxon>
        <taxon>Insecta</taxon>
        <taxon>Pterygota</taxon>
        <taxon>Neoptera</taxon>
        <taxon>Endopterygota</taxon>
        <taxon>Diptera</taxon>
        <taxon>Brachycera</taxon>
        <taxon>Muscomorpha</taxon>
        <taxon>Muscoidea</taxon>
        <taxon>Muscidae</taxon>
        <taxon>Musca</taxon>
    </lineage>
</organism>
<dbReference type="SMART" id="SM00423">
    <property type="entry name" value="PSI"/>
    <property type="match status" value="1"/>
</dbReference>
<evidence type="ECO:0000256" key="4">
    <source>
        <dbReference type="ARBA" id="ARBA00022989"/>
    </source>
</evidence>
<dbReference type="InterPro" id="IPR016201">
    <property type="entry name" value="PSI"/>
</dbReference>
<evidence type="ECO:0000256" key="7">
    <source>
        <dbReference type="SAM" id="MobiDB-lite"/>
    </source>
</evidence>
<feature type="region of interest" description="Disordered" evidence="7">
    <location>
        <begin position="483"/>
        <end position="530"/>
    </location>
</feature>
<evidence type="ECO:0000313" key="11">
    <source>
        <dbReference type="Proteomes" id="UP001652621"/>
    </source>
</evidence>
<protein>
    <submittedName>
        <fullName evidence="12">Plexin domain-containing protein 1 isoform X1</fullName>
    </submittedName>
</protein>
<evidence type="ECO:0000313" key="12">
    <source>
        <dbReference type="RefSeq" id="XP_058978982.1"/>
    </source>
</evidence>
<feature type="transmembrane region" description="Helical" evidence="8">
    <location>
        <begin position="558"/>
        <end position="580"/>
    </location>
</feature>